<evidence type="ECO:0000256" key="7">
    <source>
        <dbReference type="ARBA" id="ARBA00022490"/>
    </source>
</evidence>
<evidence type="ECO:0000313" key="20">
    <source>
        <dbReference type="EMBL" id="KAL1524589.1"/>
    </source>
</evidence>
<sequence>MEAALAPLPKRLAARVRKKLLQLDPKQLQELEASHALQKFVIAVAKKEQAILDKKDKQAASEGKAEGKSNTDGKAGGESRAGLSPAASPSRPSEAKAEGGEGKAEGGEAKAEGGEGKAEGGEGKVEGGEAKAEGGEAKAEGGEAKVEGGEAKVEGGEAKAVAGEEKAEGGEAKAEGGEAKAEGGEAKAEGGEAKAEGGEAKAEGGEEKAEGGEAKAEGGEAKAEGGEAKAECAAGAPPASSSPPPSAAPPPSPTPTPPTPADGAAPPPRRGGRRLLNVNIGVLGHVDSGKTSLCRSLSSVASTAAFDKHPQSKERGITLDLGFSSFVMDLPAHLHGAPYDGVQVTLVDCPGHASLIRTIIGGAQIIDLMMLVVDVGKGIQTQTAECLVIGEITNEAMIVVLNKLDVLPEETREKKVAAMEARIRKTLAATKFHDAPIVGVAARPGGAATAAGDTEVVESVGIAKLAEMIKSRLRLPDRAPDGPFMFAIDHCFPIKGQGTVLTGTVLSGSVKVGQEIELPELKITRKVKSMQMFRQPVQSATQGDRLGLCVTQLDAKSLERGIACSAGHVTLVSAAIISVRQIRFFKAACRTRSKFHVTVGHTTVMGSATFFGPPKDESPVAALEARMASMGDEELAEAKQAASVALAKTPLQTSIDLSREYEYQDELNPLRPDQWAVLQFEQPLPCAVPSVLIGSHLDSDTNLSTCRLAFHGRLLQSVTPEEVARLRIFKRKLKEGQIERVQDERTVICKNLFLAGTDMNLFLGMTVQLGENGPTGRIDGTFGKSKFKVAVDPLEGGLAALQDACKGAKLYLRYKRFVFDPKKRMIQTP</sequence>
<comment type="subcellular location">
    <subcellularLocation>
        <location evidence="4">Cytoplasm</location>
    </subcellularLocation>
    <subcellularLocation>
        <location evidence="3">Nucleus</location>
    </subcellularLocation>
</comment>
<evidence type="ECO:0000256" key="11">
    <source>
        <dbReference type="ARBA" id="ARBA00022917"/>
    </source>
</evidence>
<evidence type="ECO:0000256" key="2">
    <source>
        <dbReference type="ARBA" id="ARBA00001946"/>
    </source>
</evidence>
<evidence type="ECO:0000256" key="1">
    <source>
        <dbReference type="ARBA" id="ARBA00001936"/>
    </source>
</evidence>
<evidence type="ECO:0000256" key="4">
    <source>
        <dbReference type="ARBA" id="ARBA00004496"/>
    </source>
</evidence>
<keyword evidence="6" id="KW-0488">Methylation</keyword>
<dbReference type="InterPro" id="IPR027417">
    <property type="entry name" value="P-loop_NTPase"/>
</dbReference>
<evidence type="ECO:0000256" key="10">
    <source>
        <dbReference type="ARBA" id="ARBA00022801"/>
    </source>
</evidence>
<dbReference type="InterPro" id="IPR049393">
    <property type="entry name" value="eEFSec_III"/>
</dbReference>
<feature type="compositionally biased region" description="Low complexity" evidence="18">
    <location>
        <begin position="80"/>
        <end position="92"/>
    </location>
</feature>
<keyword evidence="21" id="KW-1185">Reference proteome</keyword>
<evidence type="ECO:0000256" key="9">
    <source>
        <dbReference type="ARBA" id="ARBA00022741"/>
    </source>
</evidence>
<dbReference type="GO" id="GO:0005737">
    <property type="term" value="C:cytoplasm"/>
    <property type="evidence" value="ECO:0007669"/>
    <property type="project" value="UniProtKB-SubCell"/>
</dbReference>
<dbReference type="CDD" id="cd04094">
    <property type="entry name" value="eSelB_III"/>
    <property type="match status" value="1"/>
</dbReference>
<dbReference type="SUPFAM" id="SSF50447">
    <property type="entry name" value="Translation proteins"/>
    <property type="match status" value="1"/>
</dbReference>
<dbReference type="CDD" id="cd01889">
    <property type="entry name" value="SelB_euk"/>
    <property type="match status" value="1"/>
</dbReference>
<feature type="region of interest" description="Disordered" evidence="18">
    <location>
        <begin position="52"/>
        <end position="274"/>
    </location>
</feature>
<evidence type="ECO:0000256" key="12">
    <source>
        <dbReference type="ARBA" id="ARBA00023134"/>
    </source>
</evidence>
<dbReference type="GO" id="GO:0003924">
    <property type="term" value="F:GTPase activity"/>
    <property type="evidence" value="ECO:0007669"/>
    <property type="project" value="InterPro"/>
</dbReference>
<evidence type="ECO:0000256" key="14">
    <source>
        <dbReference type="ARBA" id="ARBA00049117"/>
    </source>
</evidence>
<feature type="compositionally biased region" description="Basic and acidic residues" evidence="18">
    <location>
        <begin position="93"/>
        <end position="230"/>
    </location>
</feature>
<keyword evidence="8" id="KW-0597">Phosphoprotein</keyword>
<organism evidence="20 21">
    <name type="scientific">Prymnesium parvum</name>
    <name type="common">Toxic golden alga</name>
    <dbReference type="NCBI Taxonomy" id="97485"/>
    <lineage>
        <taxon>Eukaryota</taxon>
        <taxon>Haptista</taxon>
        <taxon>Haptophyta</taxon>
        <taxon>Prymnesiophyceae</taxon>
        <taxon>Prymnesiales</taxon>
        <taxon>Prymnesiaceae</taxon>
        <taxon>Prymnesium</taxon>
    </lineage>
</organism>
<keyword evidence="9" id="KW-0547">Nucleotide-binding</keyword>
<dbReference type="Pfam" id="PF21131">
    <property type="entry name" value="eEFSec_4th"/>
    <property type="match status" value="1"/>
</dbReference>
<evidence type="ECO:0000256" key="18">
    <source>
        <dbReference type="SAM" id="MobiDB-lite"/>
    </source>
</evidence>
<evidence type="ECO:0000256" key="6">
    <source>
        <dbReference type="ARBA" id="ARBA00022481"/>
    </source>
</evidence>
<dbReference type="FunFam" id="3.40.50.300:FF:000900">
    <property type="entry name" value="Eukaryotic elongation factor, selenocysteine-tRNA-specific"/>
    <property type="match status" value="1"/>
</dbReference>
<dbReference type="GO" id="GO:0003746">
    <property type="term" value="F:translation elongation factor activity"/>
    <property type="evidence" value="ECO:0007669"/>
    <property type="project" value="TreeGrafter"/>
</dbReference>
<dbReference type="AlphaFoldDB" id="A0AB34JVZ7"/>
<comment type="function">
    <text evidence="15">Translation factor required for the incorporation of the rare amino acid selenocysteine encoded by UGA codons. Replaces the eRF1-eRF3-GTP ternary complex for the insertion of selenocysteine directed by the UGA codon. Insertion of selenocysteine at UGA codons is mediated by SECISBP2 and EEFSEC: SECISBP2 (1) specifically binds the SECIS sequence once the 80S ribosome encounters an in-frame UGA codon and (2) contacts the RPS27A/eS31 of the 40S ribosome before ribosome stalling. (3) GTP-bound EEFSEC then delivers selenocysteinyl-tRNA(Sec) to the 80S ribosome and adopts a preaccommodated state conformation. (4) After GTP hydrolysis, EEFSEC dissociates from the assembly, selenocysteinyl-tRNA(Sec) accommodates, and peptide bond synthesis and selenoprotein elongation occur.</text>
</comment>
<keyword evidence="12" id="KW-0342">GTP-binding</keyword>
<protein>
    <recommendedName>
        <fullName evidence="5">Selenocysteine-specific elongation factor</fullName>
    </recommendedName>
    <alternativeName>
        <fullName evidence="17">Elongation factor sec</fullName>
    </alternativeName>
    <alternativeName>
        <fullName evidence="16">Eukaryotic elongation factor, selenocysteine-tRNA-specific</fullName>
    </alternativeName>
</protein>
<dbReference type="GO" id="GO:0005634">
    <property type="term" value="C:nucleus"/>
    <property type="evidence" value="ECO:0007669"/>
    <property type="project" value="UniProtKB-SubCell"/>
</dbReference>
<gene>
    <name evidence="20" type="ORF">AB1Y20_019479</name>
</gene>
<dbReference type="GO" id="GO:0001514">
    <property type="term" value="P:selenocysteine incorporation"/>
    <property type="evidence" value="ECO:0007669"/>
    <property type="project" value="TreeGrafter"/>
</dbReference>
<dbReference type="InterPro" id="IPR009000">
    <property type="entry name" value="Transl_B-barrel_sf"/>
</dbReference>
<keyword evidence="13" id="KW-0539">Nucleus</keyword>
<name>A0AB34JVZ7_PRYPA</name>
<evidence type="ECO:0000256" key="13">
    <source>
        <dbReference type="ARBA" id="ARBA00023242"/>
    </source>
</evidence>
<evidence type="ECO:0000256" key="8">
    <source>
        <dbReference type="ARBA" id="ARBA00022553"/>
    </source>
</evidence>
<dbReference type="CDD" id="cd03696">
    <property type="entry name" value="SelB_II"/>
    <property type="match status" value="1"/>
</dbReference>
<dbReference type="PANTHER" id="PTHR43721:SF11">
    <property type="entry name" value="SELENOCYSTEINE-SPECIFIC ELONGATION FACTOR"/>
    <property type="match status" value="1"/>
</dbReference>
<feature type="compositionally biased region" description="Basic and acidic residues" evidence="18">
    <location>
        <begin position="52"/>
        <end position="77"/>
    </location>
</feature>
<dbReference type="Pfam" id="PF00009">
    <property type="entry name" value="GTP_EFTU"/>
    <property type="match status" value="1"/>
</dbReference>
<dbReference type="InterPro" id="IPR004161">
    <property type="entry name" value="EFTu-like_2"/>
</dbReference>
<reference evidence="20 21" key="1">
    <citation type="journal article" date="2024" name="Science">
        <title>Giant polyketide synthase enzymes in the biosynthesis of giant marine polyether toxins.</title>
        <authorList>
            <person name="Fallon T.R."/>
            <person name="Shende V.V."/>
            <person name="Wierzbicki I.H."/>
            <person name="Pendleton A.L."/>
            <person name="Watervoot N.F."/>
            <person name="Auber R.P."/>
            <person name="Gonzalez D.J."/>
            <person name="Wisecaver J.H."/>
            <person name="Moore B.S."/>
        </authorList>
    </citation>
    <scope>NUCLEOTIDE SEQUENCE [LARGE SCALE GENOMIC DNA]</scope>
    <source>
        <strain evidence="20 21">12B1</strain>
    </source>
</reference>
<keyword evidence="7" id="KW-0963">Cytoplasm</keyword>
<dbReference type="Gene3D" id="2.40.30.10">
    <property type="entry name" value="Translation factors"/>
    <property type="match status" value="1"/>
</dbReference>
<evidence type="ECO:0000313" key="21">
    <source>
        <dbReference type="Proteomes" id="UP001515480"/>
    </source>
</evidence>
<dbReference type="EMBL" id="JBGBPQ010000005">
    <property type="protein sequence ID" value="KAL1524589.1"/>
    <property type="molecule type" value="Genomic_DNA"/>
</dbReference>
<dbReference type="Proteomes" id="UP001515480">
    <property type="component" value="Unassembled WGS sequence"/>
</dbReference>
<dbReference type="InterPro" id="IPR000795">
    <property type="entry name" value="T_Tr_GTP-bd_dom"/>
</dbReference>
<evidence type="ECO:0000256" key="17">
    <source>
        <dbReference type="ARBA" id="ARBA00082387"/>
    </source>
</evidence>
<evidence type="ECO:0000256" key="15">
    <source>
        <dbReference type="ARBA" id="ARBA00054716"/>
    </source>
</evidence>
<evidence type="ECO:0000256" key="16">
    <source>
        <dbReference type="ARBA" id="ARBA00076506"/>
    </source>
</evidence>
<comment type="cofactor">
    <cofactor evidence="2">
        <name>Mg(2+)</name>
        <dbReference type="ChEBI" id="CHEBI:18420"/>
    </cofactor>
</comment>
<accession>A0AB34JVZ7</accession>
<keyword evidence="11" id="KW-0648">Protein biosynthesis</keyword>
<dbReference type="Pfam" id="PF21208">
    <property type="entry name" value="euk_SelB_III"/>
    <property type="match status" value="1"/>
</dbReference>
<evidence type="ECO:0000256" key="5">
    <source>
        <dbReference type="ARBA" id="ARBA00015953"/>
    </source>
</evidence>
<comment type="catalytic activity">
    <reaction evidence="14">
        <text>GTP + H2O = GDP + phosphate + H(+)</text>
        <dbReference type="Rhea" id="RHEA:19669"/>
        <dbReference type="ChEBI" id="CHEBI:15377"/>
        <dbReference type="ChEBI" id="CHEBI:15378"/>
        <dbReference type="ChEBI" id="CHEBI:37565"/>
        <dbReference type="ChEBI" id="CHEBI:43474"/>
        <dbReference type="ChEBI" id="CHEBI:58189"/>
    </reaction>
    <physiologicalReaction direction="left-to-right" evidence="14">
        <dbReference type="Rhea" id="RHEA:19670"/>
    </physiologicalReaction>
</comment>
<dbReference type="PROSITE" id="PS51722">
    <property type="entry name" value="G_TR_2"/>
    <property type="match status" value="1"/>
</dbReference>
<feature type="domain" description="Tr-type G" evidence="19">
    <location>
        <begin position="275"/>
        <end position="477"/>
    </location>
</feature>
<dbReference type="PANTHER" id="PTHR43721">
    <property type="entry name" value="ELONGATION FACTOR TU-RELATED"/>
    <property type="match status" value="1"/>
</dbReference>
<proteinExistence type="predicted"/>
<evidence type="ECO:0000256" key="3">
    <source>
        <dbReference type="ARBA" id="ARBA00004123"/>
    </source>
</evidence>
<dbReference type="InterPro" id="IPR050055">
    <property type="entry name" value="EF-Tu_GTPase"/>
</dbReference>
<dbReference type="Pfam" id="PF03144">
    <property type="entry name" value="GTP_EFTU_D2"/>
    <property type="match status" value="1"/>
</dbReference>
<keyword evidence="10" id="KW-0378">Hydrolase</keyword>
<dbReference type="InterPro" id="IPR049394">
    <property type="entry name" value="eEFSec_C"/>
</dbReference>
<dbReference type="GO" id="GO:0005525">
    <property type="term" value="F:GTP binding"/>
    <property type="evidence" value="ECO:0007669"/>
    <property type="project" value="UniProtKB-KW"/>
</dbReference>
<dbReference type="SUPFAM" id="SSF52540">
    <property type="entry name" value="P-loop containing nucleoside triphosphate hydrolases"/>
    <property type="match status" value="1"/>
</dbReference>
<evidence type="ECO:0000259" key="19">
    <source>
        <dbReference type="PROSITE" id="PS51722"/>
    </source>
</evidence>
<comment type="caution">
    <text evidence="20">The sequence shown here is derived from an EMBL/GenBank/DDBJ whole genome shotgun (WGS) entry which is preliminary data.</text>
</comment>
<comment type="cofactor">
    <cofactor evidence="1">
        <name>Mn(2+)</name>
        <dbReference type="ChEBI" id="CHEBI:29035"/>
    </cofactor>
</comment>
<dbReference type="FunFam" id="2.40.30.10:FF:000052">
    <property type="entry name" value="Selenocysteine-specific elongation factor EF-Sec"/>
    <property type="match status" value="1"/>
</dbReference>
<dbReference type="PRINTS" id="PR00315">
    <property type="entry name" value="ELONGATNFCT"/>
</dbReference>
<feature type="compositionally biased region" description="Pro residues" evidence="18">
    <location>
        <begin position="240"/>
        <end position="269"/>
    </location>
</feature>
<dbReference type="Gene3D" id="3.40.50.300">
    <property type="entry name" value="P-loop containing nucleotide triphosphate hydrolases"/>
    <property type="match status" value="1"/>
</dbReference>